<gene>
    <name evidence="2" type="ORF">UFOVP715_67</name>
</gene>
<evidence type="ECO:0000313" key="2">
    <source>
        <dbReference type="EMBL" id="CAB4159656.1"/>
    </source>
</evidence>
<sequence>MAETVVGYTGLANAKPAEGVNLRELVEKSTGQKIDDYFYDEKNPNYAANQAALSRATNAMYGDVGANKDARDWSAIMASKDPIKAAEDALKAMYSDKAYLAANADHVLAQGYLPEQADYTYKQMAGRVGSTYDPNWSKGTKFEGQYDTTSYLNSLNNLQGDALVSYEENLWSKWGGNPRVTKPKGVVNTGDSGNTSSVFTPPTTPGQLTGTSNTTPGSTGVTGATTNTPGATGVTGATTGTPGATGQTSVVDLTKATPTGPGLITGANNLSPGVTPIANAPIGNVNSGGLISGAAQQLFTQNAQVGLPTGVTPKVGAMGFNTGGASITPYNPFNFTGSMTGTGAQQNWYNAKTGQRYTAPAGSWTPPSADWTKA</sequence>
<evidence type="ECO:0000256" key="1">
    <source>
        <dbReference type="SAM" id="MobiDB-lite"/>
    </source>
</evidence>
<accession>A0A6J5NPG7</accession>
<protein>
    <submittedName>
        <fullName evidence="2">Uncharacterized protein</fullName>
    </submittedName>
</protein>
<organism evidence="2">
    <name type="scientific">uncultured Caudovirales phage</name>
    <dbReference type="NCBI Taxonomy" id="2100421"/>
    <lineage>
        <taxon>Viruses</taxon>
        <taxon>Duplodnaviria</taxon>
        <taxon>Heunggongvirae</taxon>
        <taxon>Uroviricota</taxon>
        <taxon>Caudoviricetes</taxon>
        <taxon>Peduoviridae</taxon>
        <taxon>Maltschvirus</taxon>
        <taxon>Maltschvirus maltsch</taxon>
    </lineage>
</organism>
<feature type="compositionally biased region" description="Low complexity" evidence="1">
    <location>
        <begin position="209"/>
        <end position="246"/>
    </location>
</feature>
<feature type="compositionally biased region" description="Polar residues" evidence="1">
    <location>
        <begin position="189"/>
        <end position="199"/>
    </location>
</feature>
<reference evidence="2" key="1">
    <citation type="submission" date="2020-04" db="EMBL/GenBank/DDBJ databases">
        <authorList>
            <person name="Chiriac C."/>
            <person name="Salcher M."/>
            <person name="Ghai R."/>
            <person name="Kavagutti S V."/>
        </authorList>
    </citation>
    <scope>NUCLEOTIDE SEQUENCE</scope>
</reference>
<feature type="region of interest" description="Disordered" evidence="1">
    <location>
        <begin position="182"/>
        <end position="246"/>
    </location>
</feature>
<dbReference type="EMBL" id="LR796687">
    <property type="protein sequence ID" value="CAB4159656.1"/>
    <property type="molecule type" value="Genomic_DNA"/>
</dbReference>
<proteinExistence type="predicted"/>
<name>A0A6J5NPG7_9CAUD</name>